<reference evidence="2 3" key="1">
    <citation type="submission" date="2020-03" db="EMBL/GenBank/DDBJ databases">
        <title>Complete genome sequence of Shewanella sp.</title>
        <authorList>
            <person name="Kim Y.-S."/>
            <person name="Kim S.-J."/>
            <person name="Jung H.-K."/>
            <person name="Kim K.-H."/>
        </authorList>
    </citation>
    <scope>NUCLEOTIDE SEQUENCE [LARGE SCALE GENOMIC DNA]</scope>
    <source>
        <strain evidence="2 3">PN3F2</strain>
    </source>
</reference>
<evidence type="ECO:0000313" key="3">
    <source>
        <dbReference type="Proteomes" id="UP000502608"/>
    </source>
</evidence>
<organism evidence="2 3">
    <name type="scientific">Shewanella aestuarii</name>
    <dbReference type="NCBI Taxonomy" id="1028752"/>
    <lineage>
        <taxon>Bacteria</taxon>
        <taxon>Pseudomonadati</taxon>
        <taxon>Pseudomonadota</taxon>
        <taxon>Gammaproteobacteria</taxon>
        <taxon>Alteromonadales</taxon>
        <taxon>Shewanellaceae</taxon>
        <taxon>Shewanella</taxon>
    </lineage>
</organism>
<dbReference type="RefSeq" id="WP_167679746.1">
    <property type="nucleotide sequence ID" value="NZ_CP050313.1"/>
</dbReference>
<dbReference type="EMBL" id="CP050313">
    <property type="protein sequence ID" value="QIR15890.1"/>
    <property type="molecule type" value="Genomic_DNA"/>
</dbReference>
<sequence>MLINSHYPQVPLATSNVATDLARADNQQRPPIIPPQQPSKGHEERAYNPQNERAPAYSLLERQHQQQHSASQRQAFVQQLLSPSPLVAQTIKVVADDNPTLLRKDIRSKHRQDQQDQTNRRHSKMAKHTDAESAVFYQQVRDHLERFYNAQPNPHAGSMFSVVI</sequence>
<feature type="region of interest" description="Disordered" evidence="1">
    <location>
        <begin position="105"/>
        <end position="131"/>
    </location>
</feature>
<name>A0A6G9QMR7_9GAMM</name>
<dbReference type="Proteomes" id="UP000502608">
    <property type="component" value="Chromosome"/>
</dbReference>
<feature type="region of interest" description="Disordered" evidence="1">
    <location>
        <begin position="23"/>
        <end position="47"/>
    </location>
</feature>
<evidence type="ECO:0000313" key="2">
    <source>
        <dbReference type="EMBL" id="QIR15890.1"/>
    </source>
</evidence>
<proteinExistence type="predicted"/>
<protein>
    <submittedName>
        <fullName evidence="2">Uncharacterized protein</fullName>
    </submittedName>
</protein>
<accession>A0A6G9QMR7</accession>
<dbReference type="KEGG" id="saes:HBH39_16555"/>
<dbReference type="AlphaFoldDB" id="A0A6G9QMR7"/>
<gene>
    <name evidence="2" type="ORF">HBH39_16555</name>
</gene>
<keyword evidence="3" id="KW-1185">Reference proteome</keyword>
<evidence type="ECO:0000256" key="1">
    <source>
        <dbReference type="SAM" id="MobiDB-lite"/>
    </source>
</evidence>